<dbReference type="Proteomes" id="UP001188597">
    <property type="component" value="Unassembled WGS sequence"/>
</dbReference>
<dbReference type="EMBL" id="JAVXUP010000372">
    <property type="protein sequence ID" value="KAK3029652.1"/>
    <property type="molecule type" value="Genomic_DNA"/>
</dbReference>
<dbReference type="AlphaFoldDB" id="A0AA88WLD1"/>
<sequence length="194" mass="22667">MTPTARVTFWEGCPILFMMCEIKYTNSSANELWDALDSKYKMEDARNKKFFINNLFDFRMIDNKSVITQIHELQMIMNIIILEGHSLNESFQVPTIISKLPLAWKECRKELKQKKDAMTIQELVRSLTYQQTLMVLLGCLERDMLLAIPNLMKSKELTQLGNDNFHYNPCGRYCISRRGLSQSIMEFVIAAYQC</sequence>
<name>A0AA88WLD1_9ASTE</name>
<reference evidence="1" key="1">
    <citation type="submission" date="2022-12" db="EMBL/GenBank/DDBJ databases">
        <title>Draft genome assemblies for two species of Escallonia (Escalloniales).</title>
        <authorList>
            <person name="Chanderbali A."/>
            <person name="Dervinis C."/>
            <person name="Anghel I."/>
            <person name="Soltis D."/>
            <person name="Soltis P."/>
            <person name="Zapata F."/>
        </authorList>
    </citation>
    <scope>NUCLEOTIDE SEQUENCE</scope>
    <source>
        <strain evidence="1">UCBG64.0493</strain>
        <tissue evidence="1">Leaf</tissue>
    </source>
</reference>
<gene>
    <name evidence="1" type="ORF">RJ639_037969</name>
</gene>
<dbReference type="Pfam" id="PF14223">
    <property type="entry name" value="Retrotran_gag_2"/>
    <property type="match status" value="1"/>
</dbReference>
<dbReference type="PANTHER" id="PTHR47592">
    <property type="entry name" value="PBF68 PROTEIN"/>
    <property type="match status" value="1"/>
</dbReference>
<evidence type="ECO:0000313" key="1">
    <source>
        <dbReference type="EMBL" id="KAK3029652.1"/>
    </source>
</evidence>
<proteinExistence type="predicted"/>
<accession>A0AA88WLD1</accession>
<evidence type="ECO:0000313" key="2">
    <source>
        <dbReference type="Proteomes" id="UP001188597"/>
    </source>
</evidence>
<keyword evidence="2" id="KW-1185">Reference proteome</keyword>
<protein>
    <submittedName>
        <fullName evidence="1">Uncharacterized protein</fullName>
    </submittedName>
</protein>
<dbReference type="PANTHER" id="PTHR47592:SF27">
    <property type="entry name" value="OS08G0421700 PROTEIN"/>
    <property type="match status" value="1"/>
</dbReference>
<comment type="caution">
    <text evidence="1">The sequence shown here is derived from an EMBL/GenBank/DDBJ whole genome shotgun (WGS) entry which is preliminary data.</text>
</comment>
<organism evidence="1 2">
    <name type="scientific">Escallonia herrerae</name>
    <dbReference type="NCBI Taxonomy" id="1293975"/>
    <lineage>
        <taxon>Eukaryota</taxon>
        <taxon>Viridiplantae</taxon>
        <taxon>Streptophyta</taxon>
        <taxon>Embryophyta</taxon>
        <taxon>Tracheophyta</taxon>
        <taxon>Spermatophyta</taxon>
        <taxon>Magnoliopsida</taxon>
        <taxon>eudicotyledons</taxon>
        <taxon>Gunneridae</taxon>
        <taxon>Pentapetalae</taxon>
        <taxon>asterids</taxon>
        <taxon>campanulids</taxon>
        <taxon>Escalloniales</taxon>
        <taxon>Escalloniaceae</taxon>
        <taxon>Escallonia</taxon>
    </lineage>
</organism>